<evidence type="ECO:0000313" key="8">
    <source>
        <dbReference type="EMBL" id="AGN25724.1"/>
    </source>
</evidence>
<protein>
    <recommendedName>
        <fullName evidence="3">arginine decarboxylase</fullName>
        <ecNumber evidence="3">4.1.1.19</ecNumber>
    </recommendedName>
</protein>
<evidence type="ECO:0000256" key="4">
    <source>
        <dbReference type="ARBA" id="ARBA00022793"/>
    </source>
</evidence>
<dbReference type="SUPFAM" id="SSF56271">
    <property type="entry name" value="Pyruvoyl-dependent histidine and arginine decarboxylases"/>
    <property type="match status" value="1"/>
</dbReference>
<keyword evidence="6" id="KW-0670">Pyruvate</keyword>
<name>R9T5C4_METII</name>
<dbReference type="PANTHER" id="PTHR40438">
    <property type="entry name" value="PYRUVOYL-DEPENDENT ARGININE DECARBOXYLASE"/>
    <property type="match status" value="1"/>
</dbReference>
<evidence type="ECO:0000256" key="7">
    <source>
        <dbReference type="ARBA" id="ARBA00049309"/>
    </source>
</evidence>
<proteinExistence type="inferred from homology"/>
<dbReference type="PANTHER" id="PTHR40438:SF1">
    <property type="entry name" value="PYRUVOYL-DEPENDENT ARGININE DECARBOXYLASE"/>
    <property type="match status" value="1"/>
</dbReference>
<dbReference type="AlphaFoldDB" id="R9T5C4"/>
<dbReference type="Proteomes" id="UP000014070">
    <property type="component" value="Chromosome"/>
</dbReference>
<comment type="similarity">
    <text evidence="2">Belongs to the PdaD family.</text>
</comment>
<evidence type="ECO:0000256" key="6">
    <source>
        <dbReference type="ARBA" id="ARBA00023317"/>
    </source>
</evidence>
<comment type="catalytic activity">
    <reaction evidence="7">
        <text>L-arginine + H(+) = agmatine + CO2</text>
        <dbReference type="Rhea" id="RHEA:17641"/>
        <dbReference type="ChEBI" id="CHEBI:15378"/>
        <dbReference type="ChEBI" id="CHEBI:16526"/>
        <dbReference type="ChEBI" id="CHEBI:32682"/>
        <dbReference type="ChEBI" id="CHEBI:58145"/>
        <dbReference type="EC" id="4.1.1.19"/>
    </reaction>
</comment>
<dbReference type="InterPro" id="IPR002724">
    <property type="entry name" value="Pyruvoyl-dep_arg_deCO2ase"/>
</dbReference>
<dbReference type="KEGG" id="mer:MMINT_03300"/>
<dbReference type="InterPro" id="IPR016104">
    <property type="entry name" value="Pyr-dep_his/arg-deCO2ase"/>
</dbReference>
<dbReference type="InParanoid" id="R9T5C4"/>
<dbReference type="HOGENOM" id="CLU_114389_1_0_2"/>
<dbReference type="STRING" id="1295009.MMINT_03300"/>
<evidence type="ECO:0000256" key="5">
    <source>
        <dbReference type="ARBA" id="ARBA00023239"/>
    </source>
</evidence>
<dbReference type="Gene3D" id="3.50.20.10">
    <property type="entry name" value="Pyruvoyl-Dependent Histidine Decarboxylase, subunit B"/>
    <property type="match status" value="1"/>
</dbReference>
<keyword evidence="5" id="KW-0456">Lyase</keyword>
<organism evidence="8 9">
    <name type="scientific">Methanomassiliicoccus intestinalis (strain Issoire-Mx1)</name>
    <dbReference type="NCBI Taxonomy" id="1295009"/>
    <lineage>
        <taxon>Archaea</taxon>
        <taxon>Methanobacteriati</taxon>
        <taxon>Thermoplasmatota</taxon>
        <taxon>Thermoplasmata</taxon>
        <taxon>Methanomassiliicoccales</taxon>
        <taxon>Methanomassiliicoccaceae</taxon>
        <taxon>Methanomassiliicoccus</taxon>
    </lineage>
</organism>
<keyword evidence="4" id="KW-0210">Decarboxylase</keyword>
<sequence>MVKQSASNSRLSGPTAGRLMQMLKLLVLVTSRMHLVPKKFFVSSGCAVSKVSDLNAFDKALLEAGIGELNIVSVSSILPIGAEQVSIRELPMGTITHCVLAQMRGGEGEMISAGIAYGLRKDGKGGYVAEGHIHGSKKALQEIMEWKMDEMAKLRGIEMEKIEYRLEELSVPMDHYGACLAALVFVEY</sequence>
<evidence type="ECO:0000256" key="1">
    <source>
        <dbReference type="ARBA" id="ARBA00001928"/>
    </source>
</evidence>
<comment type="cofactor">
    <cofactor evidence="1">
        <name>pyruvate</name>
        <dbReference type="ChEBI" id="CHEBI:15361"/>
    </cofactor>
</comment>
<evidence type="ECO:0000313" key="9">
    <source>
        <dbReference type="Proteomes" id="UP000014070"/>
    </source>
</evidence>
<dbReference type="Pfam" id="PF01862">
    <property type="entry name" value="PvlArgDC"/>
    <property type="match status" value="1"/>
</dbReference>
<dbReference type="GO" id="GO:0008792">
    <property type="term" value="F:arginine decarboxylase activity"/>
    <property type="evidence" value="ECO:0007669"/>
    <property type="project" value="UniProtKB-EC"/>
</dbReference>
<accession>R9T5C4</accession>
<dbReference type="SFLD" id="SFLDS00055">
    <property type="entry name" value="Pyruvoyl-Dependent_Histidine/A"/>
    <property type="match status" value="1"/>
</dbReference>
<dbReference type="GO" id="GO:0006527">
    <property type="term" value="P:L-arginine catabolic process"/>
    <property type="evidence" value="ECO:0007669"/>
    <property type="project" value="InterPro"/>
</dbReference>
<dbReference type="EC" id="4.1.1.19" evidence="3"/>
<dbReference type="InterPro" id="IPR016105">
    <property type="entry name" value="Pyr-dep_his/arg-deCO2ase_sand"/>
</dbReference>
<evidence type="ECO:0000256" key="3">
    <source>
        <dbReference type="ARBA" id="ARBA00012426"/>
    </source>
</evidence>
<evidence type="ECO:0000256" key="2">
    <source>
        <dbReference type="ARBA" id="ARBA00007412"/>
    </source>
</evidence>
<dbReference type="Gene3D" id="3.30.60.30">
    <property type="match status" value="1"/>
</dbReference>
<dbReference type="EMBL" id="CP005934">
    <property type="protein sequence ID" value="AGN25724.1"/>
    <property type="molecule type" value="Genomic_DNA"/>
</dbReference>
<gene>
    <name evidence="8" type="ORF">MMINT_03300</name>
</gene>
<reference evidence="8 9" key="1">
    <citation type="journal article" date="2013" name="Genome Announc.">
        <title>Genome sequence of 'Candidatus Methanomassiliicoccus intestinalis' Issoire-Mx1, a third thermoplasmatales-related methanogenic archaeon from human feces.</title>
        <authorList>
            <person name="Borrel G."/>
            <person name="Harris H.M."/>
            <person name="Parisot N."/>
            <person name="Gaci N."/>
            <person name="Tottey W."/>
            <person name="Mihajlovski A."/>
            <person name="Deane J."/>
            <person name="Gribaldo S."/>
            <person name="Bardot O."/>
            <person name="Peyretaillade E."/>
            <person name="Peyret P."/>
            <person name="O'Toole P.W."/>
            <person name="Brugere J.F."/>
        </authorList>
    </citation>
    <scope>NUCLEOTIDE SEQUENCE [LARGE SCALE GENOMIC DNA]</scope>
    <source>
        <strain evidence="8 9">Issoire-Mx1</strain>
    </source>
</reference>
<dbReference type="SFLD" id="SFLDG01170">
    <property type="entry name" value="Pyruvoyl-dependent_arginine_de"/>
    <property type="match status" value="1"/>
</dbReference>
<keyword evidence="9" id="KW-1185">Reference proteome</keyword>